<accession>M9M544</accession>
<proteinExistence type="predicted"/>
<keyword evidence="2" id="KW-1185">Reference proteome</keyword>
<protein>
    <submittedName>
        <fullName evidence="1">Transposase and inactivated derivative</fullName>
    </submittedName>
</protein>
<evidence type="ECO:0000313" key="1">
    <source>
        <dbReference type="EMBL" id="GAC44239.1"/>
    </source>
</evidence>
<dbReference type="AlphaFoldDB" id="M9M544"/>
<comment type="caution">
    <text evidence="1">The sequence shown here is derived from an EMBL/GenBank/DDBJ whole genome shotgun (WGS) entry which is preliminary data.</text>
</comment>
<organism evidence="1 2">
    <name type="scientific">Paenibacillus popilliae ATCC 14706</name>
    <dbReference type="NCBI Taxonomy" id="1212764"/>
    <lineage>
        <taxon>Bacteria</taxon>
        <taxon>Bacillati</taxon>
        <taxon>Bacillota</taxon>
        <taxon>Bacilli</taxon>
        <taxon>Bacillales</taxon>
        <taxon>Paenibacillaceae</taxon>
        <taxon>Paenibacillus</taxon>
    </lineage>
</organism>
<reference evidence="1 2" key="1">
    <citation type="submission" date="2012-10" db="EMBL/GenBank/DDBJ databases">
        <title>Draft Genome Sequence of Paenibacillus popilliae ATCC 14706T.</title>
        <authorList>
            <person name="Iiyama K."/>
            <person name="Mori K."/>
            <person name="Mon H."/>
            <person name="Chieda Y."/>
            <person name="Lee J.M."/>
            <person name="Kusakabe T."/>
            <person name="Tashiro K."/>
            <person name="Asano S."/>
            <person name="Yasunaga-Aoki C."/>
            <person name="Shimizu S."/>
        </authorList>
    </citation>
    <scope>NUCLEOTIDE SEQUENCE [LARGE SCALE GENOMIC DNA]</scope>
    <source>
        <strain evidence="1 2">ATCC 14706</strain>
    </source>
</reference>
<dbReference type="Proteomes" id="UP000029453">
    <property type="component" value="Unassembled WGS sequence"/>
</dbReference>
<feature type="non-terminal residue" evidence="1">
    <location>
        <position position="29"/>
    </location>
</feature>
<gene>
    <name evidence="1" type="ORF">PPOP_3642</name>
</gene>
<evidence type="ECO:0000313" key="2">
    <source>
        <dbReference type="Proteomes" id="UP000029453"/>
    </source>
</evidence>
<sequence length="29" mass="3284">MKNGKYYACFSCEVEKQPLSQSDEQVGVD</sequence>
<name>M9M544_PAEPP</name>
<dbReference type="EMBL" id="BALG01000391">
    <property type="protein sequence ID" value="GAC44239.1"/>
    <property type="molecule type" value="Genomic_DNA"/>
</dbReference>